<keyword evidence="3" id="KW-1185">Reference proteome</keyword>
<accession>A0ABP9V813</accession>
<feature type="domain" description="Methyltransferase" evidence="1">
    <location>
        <begin position="34"/>
        <end position="150"/>
    </location>
</feature>
<dbReference type="RefSeq" id="WP_346189393.1">
    <property type="nucleotide sequence ID" value="NZ_BAABRL010000010.1"/>
</dbReference>
<dbReference type="CDD" id="cd02440">
    <property type="entry name" value="AdoMet_MTases"/>
    <property type="match status" value="1"/>
</dbReference>
<dbReference type="EMBL" id="BAABRL010000010">
    <property type="protein sequence ID" value="GAA5496777.1"/>
    <property type="molecule type" value="Genomic_DNA"/>
</dbReference>
<proteinExistence type="predicted"/>
<evidence type="ECO:0000313" key="3">
    <source>
        <dbReference type="Proteomes" id="UP001424741"/>
    </source>
</evidence>
<dbReference type="Proteomes" id="UP001424741">
    <property type="component" value="Unassembled WGS sequence"/>
</dbReference>
<dbReference type="SUPFAM" id="SSF53335">
    <property type="entry name" value="S-adenosyl-L-methionine-dependent methyltransferases"/>
    <property type="match status" value="1"/>
</dbReference>
<evidence type="ECO:0000313" key="2">
    <source>
        <dbReference type="EMBL" id="GAA5496777.1"/>
    </source>
</evidence>
<reference evidence="2 3" key="1">
    <citation type="submission" date="2024-02" db="EMBL/GenBank/DDBJ databases">
        <title>Rubritalea halochordaticola NBRC 107102.</title>
        <authorList>
            <person name="Ichikawa N."/>
            <person name="Katano-Makiyama Y."/>
            <person name="Hidaka K."/>
        </authorList>
    </citation>
    <scope>NUCLEOTIDE SEQUENCE [LARGE SCALE GENOMIC DNA]</scope>
    <source>
        <strain evidence="2 3">NBRC 107102</strain>
    </source>
</reference>
<comment type="caution">
    <text evidence="2">The sequence shown here is derived from an EMBL/GenBank/DDBJ whole genome shotgun (WGS) entry which is preliminary data.</text>
</comment>
<protein>
    <recommendedName>
        <fullName evidence="1">Methyltransferase domain-containing protein</fullName>
    </recommendedName>
</protein>
<dbReference type="Gene3D" id="3.40.50.150">
    <property type="entry name" value="Vaccinia Virus protein VP39"/>
    <property type="match status" value="1"/>
</dbReference>
<dbReference type="InterPro" id="IPR025714">
    <property type="entry name" value="Methyltranfer_dom"/>
</dbReference>
<sequence>MDLDFSNQHTESDLDTLHTLLDSLLRPYLKSELSNLRILNLACGRADETGVLHRILSPCAAELTLIGVDIRDREIAEANLRWKSLQGAQAAFLVQDASKLHQVDELSQPFDVAFMRHQNFWNGDLTWHRIYDQALHSLKSEGLLIITSYFDREHFLALQAIQSLGAKLVHTIRNPHSRPLPDAPGKSVDRHIAIFKL</sequence>
<dbReference type="Pfam" id="PF13847">
    <property type="entry name" value="Methyltransf_31"/>
    <property type="match status" value="1"/>
</dbReference>
<name>A0ABP9V813_9BACT</name>
<evidence type="ECO:0000259" key="1">
    <source>
        <dbReference type="Pfam" id="PF13847"/>
    </source>
</evidence>
<gene>
    <name evidence="2" type="ORF">Rhal01_02962</name>
</gene>
<organism evidence="2 3">
    <name type="scientific">Rubritalea halochordaticola</name>
    <dbReference type="NCBI Taxonomy" id="714537"/>
    <lineage>
        <taxon>Bacteria</taxon>
        <taxon>Pseudomonadati</taxon>
        <taxon>Verrucomicrobiota</taxon>
        <taxon>Verrucomicrobiia</taxon>
        <taxon>Verrucomicrobiales</taxon>
        <taxon>Rubritaleaceae</taxon>
        <taxon>Rubritalea</taxon>
    </lineage>
</organism>
<dbReference type="InterPro" id="IPR029063">
    <property type="entry name" value="SAM-dependent_MTases_sf"/>
</dbReference>